<evidence type="ECO:0000259" key="6">
    <source>
        <dbReference type="Pfam" id="PF12051"/>
    </source>
</evidence>
<keyword evidence="3 5" id="KW-1133">Transmembrane helix</keyword>
<reference evidence="8 9" key="1">
    <citation type="submission" date="2015-09" db="EMBL/GenBank/DDBJ databases">
        <authorList>
            <consortium name="Pathogen Informatics"/>
        </authorList>
    </citation>
    <scope>NUCLEOTIDE SEQUENCE [LARGE SCALE GENOMIC DNA]</scope>
    <source>
        <strain evidence="8 9">2789STDY5834928</strain>
    </source>
</reference>
<dbReference type="Pfam" id="PF12051">
    <property type="entry name" value="DUF3533"/>
    <property type="match status" value="1"/>
</dbReference>
<evidence type="ECO:0000256" key="3">
    <source>
        <dbReference type="ARBA" id="ARBA00022989"/>
    </source>
</evidence>
<feature type="transmembrane region" description="Helical" evidence="5">
    <location>
        <begin position="594"/>
        <end position="613"/>
    </location>
</feature>
<dbReference type="NCBIfam" id="TIGR03061">
    <property type="entry name" value="pip_yhgE_Nterm"/>
    <property type="match status" value="1"/>
</dbReference>
<feature type="domain" description="ABC-2 type transporter transmembrane" evidence="7">
    <location>
        <begin position="351"/>
        <end position="698"/>
    </location>
</feature>
<dbReference type="Proteomes" id="UP000095662">
    <property type="component" value="Unassembled WGS sequence"/>
</dbReference>
<organism evidence="8 9">
    <name type="scientific">[Eubacterium] siraeum</name>
    <dbReference type="NCBI Taxonomy" id="39492"/>
    <lineage>
        <taxon>Bacteria</taxon>
        <taxon>Bacillati</taxon>
        <taxon>Bacillota</taxon>
        <taxon>Clostridia</taxon>
        <taxon>Eubacteriales</taxon>
        <taxon>Oscillospiraceae</taxon>
        <taxon>Oscillospiraceae incertae sedis</taxon>
    </lineage>
</organism>
<feature type="transmembrane region" description="Helical" evidence="5">
    <location>
        <begin position="562"/>
        <end position="582"/>
    </location>
</feature>
<dbReference type="Pfam" id="PF12698">
    <property type="entry name" value="ABC2_membrane_3"/>
    <property type="match status" value="1"/>
</dbReference>
<accession>A0A174ZW21</accession>
<evidence type="ECO:0000313" key="9">
    <source>
        <dbReference type="Proteomes" id="UP000095662"/>
    </source>
</evidence>
<dbReference type="InterPro" id="IPR051328">
    <property type="entry name" value="T7SS_ABC-Transporter"/>
</dbReference>
<sequence length="722" mass="78817">MKTIFRIFLSDIKKIRTNLMAFAVMIGICILPALYAWFNIAANWDPYSNTGNIKIAVANCDKGTKLASKEINIGNQIVDNLKKNTQMCWTFVDKQQAENGVVTGEYYASVVIPENFSESFTSILSGKLTRPQITYTLNEKKNAIAPKITDKGAEAIKNQVNESFIDTITTELAGILNYTSEQGNKKFTEITDNIKSAIGDVIDNLSAFQSSISLISTTLDSADTMIANTKKSIPDLEQLLAQSGTLTTSAKDSITAVQAVSTQITAATDTVLNSIDTLYSNTESSISGITGEIAADADKAAEKIRATAEINRKTIDALNNIRTHVVTVGEKLGIDVSIMTDAIDRNIEKQNAIINKLNSGADTVSATGHAPDNFESDVNKLITNSKKEFNGIKTTWNTSVKTAMDTAVNEVFKTLDGIFALLSDAGTSVPNIETALTDAQNSLASLKSCLTDLDKIIGNAKDKLTDMQKKVNDISNDQALIAFIEEVSSDPSSLGEFMSSPVEINTVKVYPVENYGSAMTPFYTILAIWVGSIVLVAVLKAEISRRDIEKLGSNVRPIQAYFGRYMIYLMVSIIQAIIIALGDLLFLKVQCEDPLLFIIAAVVSSIVFSLLIYSLTITFSVIGKALAVIILVLQVAGSGGTFPPEVLPEFFRSILPYLPFRYSINAMREAVAGVYAQNYIEDLLYLLIYVAIALFIGIVLRKPCIRIMKFFNKRLEDTDLII</sequence>
<dbReference type="InterPro" id="IPR017500">
    <property type="entry name" value="Phage_infect_YhgE_N"/>
</dbReference>
<gene>
    <name evidence="8" type="ORF">ERS852540_02353</name>
</gene>
<dbReference type="InterPro" id="IPR013525">
    <property type="entry name" value="ABC2_TM"/>
</dbReference>
<evidence type="ECO:0000256" key="1">
    <source>
        <dbReference type="ARBA" id="ARBA00004141"/>
    </source>
</evidence>
<feature type="transmembrane region" description="Helical" evidence="5">
    <location>
        <begin position="522"/>
        <end position="541"/>
    </location>
</feature>
<dbReference type="AlphaFoldDB" id="A0A174ZW21"/>
<dbReference type="InterPro" id="IPR022703">
    <property type="entry name" value="DUF3533"/>
</dbReference>
<feature type="transmembrane region" description="Helical" evidence="5">
    <location>
        <begin position="683"/>
        <end position="700"/>
    </location>
</feature>
<evidence type="ECO:0000256" key="4">
    <source>
        <dbReference type="ARBA" id="ARBA00023136"/>
    </source>
</evidence>
<dbReference type="OrthoDB" id="9811483at2"/>
<evidence type="ECO:0000256" key="2">
    <source>
        <dbReference type="ARBA" id="ARBA00022692"/>
    </source>
</evidence>
<feature type="transmembrane region" description="Helical" evidence="5">
    <location>
        <begin position="20"/>
        <end position="38"/>
    </location>
</feature>
<protein>
    <submittedName>
        <fullName evidence="8">YhgE/Pip N-terminal domain</fullName>
    </submittedName>
</protein>
<evidence type="ECO:0000313" key="8">
    <source>
        <dbReference type="EMBL" id="CUQ91543.1"/>
    </source>
</evidence>
<dbReference type="PANTHER" id="PTHR43077">
    <property type="entry name" value="TRANSPORT PERMEASE YVFS-RELATED"/>
    <property type="match status" value="1"/>
</dbReference>
<comment type="subcellular location">
    <subcellularLocation>
        <location evidence="1">Membrane</location>
        <topology evidence="1">Multi-pass membrane protein</topology>
    </subcellularLocation>
</comment>
<keyword evidence="4 5" id="KW-0472">Membrane</keyword>
<evidence type="ECO:0000259" key="7">
    <source>
        <dbReference type="Pfam" id="PF12698"/>
    </source>
</evidence>
<dbReference type="STRING" id="39492.ERS852540_02353"/>
<evidence type="ECO:0000256" key="5">
    <source>
        <dbReference type="SAM" id="Phobius"/>
    </source>
</evidence>
<dbReference type="Gene3D" id="3.40.1710.10">
    <property type="entry name" value="abc type-2 transporter like domain"/>
    <property type="match status" value="1"/>
</dbReference>
<dbReference type="NCBIfam" id="TIGR03062">
    <property type="entry name" value="pip_yhgE_Cterm"/>
    <property type="match status" value="1"/>
</dbReference>
<feature type="transmembrane region" description="Helical" evidence="5">
    <location>
        <begin position="625"/>
        <end position="642"/>
    </location>
</feature>
<name>A0A174ZW21_9FIRM</name>
<keyword evidence="2 5" id="KW-0812">Transmembrane</keyword>
<dbReference type="PANTHER" id="PTHR43077:SF10">
    <property type="entry name" value="TRANSPORT PERMEASE PROTEIN"/>
    <property type="match status" value="1"/>
</dbReference>
<dbReference type="GO" id="GO:0140359">
    <property type="term" value="F:ABC-type transporter activity"/>
    <property type="evidence" value="ECO:0007669"/>
    <property type="project" value="InterPro"/>
</dbReference>
<proteinExistence type="predicted"/>
<feature type="domain" description="DUF3533" evidence="6">
    <location>
        <begin position="38"/>
        <end position="200"/>
    </location>
</feature>
<dbReference type="EMBL" id="CZBY01000025">
    <property type="protein sequence ID" value="CUQ91543.1"/>
    <property type="molecule type" value="Genomic_DNA"/>
</dbReference>
<dbReference type="InterPro" id="IPR017501">
    <property type="entry name" value="Phage_infect_YhgE_C"/>
</dbReference>
<dbReference type="GO" id="GO:0016020">
    <property type="term" value="C:membrane"/>
    <property type="evidence" value="ECO:0007669"/>
    <property type="project" value="UniProtKB-SubCell"/>
</dbReference>